<feature type="domain" description="SWIM-type" evidence="5">
    <location>
        <begin position="10"/>
        <end position="42"/>
    </location>
</feature>
<dbReference type="InterPro" id="IPR006564">
    <property type="entry name" value="Znf_PMZ"/>
</dbReference>
<reference evidence="7" key="1">
    <citation type="journal article" date="2013" name="Science">
        <title>The Amborella genome and the evolution of flowering plants.</title>
        <authorList>
            <consortium name="Amborella Genome Project"/>
        </authorList>
    </citation>
    <scope>NUCLEOTIDE SEQUENCE [LARGE SCALE GENOMIC DNA]</scope>
</reference>
<gene>
    <name evidence="6" type="ORF">AMTR_s00130p00118290</name>
</gene>
<keyword evidence="7" id="KW-1185">Reference proteome</keyword>
<dbReference type="PROSITE" id="PS50966">
    <property type="entry name" value="ZF_SWIM"/>
    <property type="match status" value="1"/>
</dbReference>
<organism evidence="6 7">
    <name type="scientific">Amborella trichopoda</name>
    <dbReference type="NCBI Taxonomy" id="13333"/>
    <lineage>
        <taxon>Eukaryota</taxon>
        <taxon>Viridiplantae</taxon>
        <taxon>Streptophyta</taxon>
        <taxon>Embryophyta</taxon>
        <taxon>Tracheophyta</taxon>
        <taxon>Spermatophyta</taxon>
        <taxon>Magnoliopsida</taxon>
        <taxon>Amborellales</taxon>
        <taxon>Amborellaceae</taxon>
        <taxon>Amborella</taxon>
    </lineage>
</organism>
<dbReference type="InterPro" id="IPR007527">
    <property type="entry name" value="Znf_SWIM"/>
</dbReference>
<proteinExistence type="predicted"/>
<dbReference type="Pfam" id="PF04434">
    <property type="entry name" value="SWIM"/>
    <property type="match status" value="1"/>
</dbReference>
<evidence type="ECO:0000256" key="1">
    <source>
        <dbReference type="ARBA" id="ARBA00022723"/>
    </source>
</evidence>
<accession>W1NRQ4</accession>
<dbReference type="HOGENOM" id="CLU_2295513_0_0_1"/>
<dbReference type="AlphaFoldDB" id="W1NRQ4"/>
<dbReference type="Proteomes" id="UP000017836">
    <property type="component" value="Unassembled WGS sequence"/>
</dbReference>
<evidence type="ECO:0000313" key="7">
    <source>
        <dbReference type="Proteomes" id="UP000017836"/>
    </source>
</evidence>
<evidence type="ECO:0000256" key="4">
    <source>
        <dbReference type="PROSITE-ProRule" id="PRU00325"/>
    </source>
</evidence>
<evidence type="ECO:0000256" key="3">
    <source>
        <dbReference type="ARBA" id="ARBA00022833"/>
    </source>
</evidence>
<keyword evidence="2 4" id="KW-0863">Zinc-finger</keyword>
<keyword evidence="1" id="KW-0479">Metal-binding</keyword>
<dbReference type="GO" id="GO:0008270">
    <property type="term" value="F:zinc ion binding"/>
    <property type="evidence" value="ECO:0007669"/>
    <property type="project" value="UniProtKB-KW"/>
</dbReference>
<dbReference type="Gramene" id="ERM97685">
    <property type="protein sequence ID" value="ERM97685"/>
    <property type="gene ID" value="AMTR_s00130p00118290"/>
</dbReference>
<sequence length="101" mass="11500">MYEINADKKYAVNLVTHTCSCWVWQVSGLSCSHAIAAVDHRHQDVTEFCGVYFTIQIYHRANSLPFNPMPDTLELQDIVYGRQLQGEPRVGQRSNARAIMS</sequence>
<protein>
    <recommendedName>
        <fullName evidence="5">SWIM-type domain-containing protein</fullName>
    </recommendedName>
</protein>
<evidence type="ECO:0000313" key="6">
    <source>
        <dbReference type="EMBL" id="ERM97685.1"/>
    </source>
</evidence>
<dbReference type="EMBL" id="KI395898">
    <property type="protein sequence ID" value="ERM97685.1"/>
    <property type="molecule type" value="Genomic_DNA"/>
</dbReference>
<keyword evidence="3" id="KW-0862">Zinc</keyword>
<dbReference type="SMART" id="SM00575">
    <property type="entry name" value="ZnF_PMZ"/>
    <property type="match status" value="1"/>
</dbReference>
<evidence type="ECO:0000256" key="2">
    <source>
        <dbReference type="ARBA" id="ARBA00022771"/>
    </source>
</evidence>
<name>W1NRQ4_AMBTC</name>
<evidence type="ECO:0000259" key="5">
    <source>
        <dbReference type="PROSITE" id="PS50966"/>
    </source>
</evidence>